<evidence type="ECO:0000313" key="1">
    <source>
        <dbReference type="EMBL" id="PHV69935.1"/>
    </source>
</evidence>
<gene>
    <name evidence="1" type="ORF">CS063_13205</name>
</gene>
<sequence length="301" mass="35330">MLMENLSIDRIKNAVESMQPFFDVVRLVDTEETTVIAFGQQGNTLEKKEPCYKMWNKEERCEHCISMQALIDECQKEKYEFRDNEVYHVLSRPVKVLDEVGKEYKVIVEIVNGVSDASLFQKFGISDVEDSSIIELIAETYRKIYEDPLTLVYNRRYLEEYLFLYRHNNKAAKKIAFIMADLKKFKDINDKMGHEMGDHVLREVATVFKKNVRKQDSVIRLGGDEFIIVLVNCTKEEIEAKIHYLHQEVNKISLELNKQKYVDVDFGYSYTECFEASKEFMGELLKKADQSMYRAKKGNDR</sequence>
<organism evidence="1 2">
    <name type="scientific">Sporanaerobium hydrogeniformans</name>
    <dbReference type="NCBI Taxonomy" id="3072179"/>
    <lineage>
        <taxon>Bacteria</taxon>
        <taxon>Bacillati</taxon>
        <taxon>Bacillota</taxon>
        <taxon>Clostridia</taxon>
        <taxon>Lachnospirales</taxon>
        <taxon>Lachnospiraceae</taxon>
        <taxon>Sporanaerobium</taxon>
    </lineage>
</organism>
<name>A0AC61DAP6_9FIRM</name>
<keyword evidence="2" id="KW-1185">Reference proteome</keyword>
<dbReference type="Proteomes" id="UP000224460">
    <property type="component" value="Unassembled WGS sequence"/>
</dbReference>
<proteinExistence type="predicted"/>
<accession>A0AC61DAP6</accession>
<comment type="caution">
    <text evidence="1">The sequence shown here is derived from an EMBL/GenBank/DDBJ whole genome shotgun (WGS) entry which is preliminary data.</text>
</comment>
<protein>
    <submittedName>
        <fullName evidence="1">Uncharacterized protein</fullName>
    </submittedName>
</protein>
<dbReference type="EMBL" id="PEDL01000016">
    <property type="protein sequence ID" value="PHV69935.1"/>
    <property type="molecule type" value="Genomic_DNA"/>
</dbReference>
<reference evidence="1" key="1">
    <citation type="submission" date="2017-10" db="EMBL/GenBank/DDBJ databases">
        <title>Genome sequence of cellulolytic Lachnospiraceae bacterium XHS1971 isolated from hotspring sediment.</title>
        <authorList>
            <person name="Vasudevan G."/>
            <person name="Joshi A.J."/>
            <person name="Hivarkar S."/>
            <person name="Lanjekar V.B."/>
            <person name="Dhakephalkar P.K."/>
            <person name="Dagar S."/>
        </authorList>
    </citation>
    <scope>NUCLEOTIDE SEQUENCE</scope>
    <source>
        <strain evidence="1">XHS1971</strain>
    </source>
</reference>
<evidence type="ECO:0000313" key="2">
    <source>
        <dbReference type="Proteomes" id="UP000224460"/>
    </source>
</evidence>